<protein>
    <submittedName>
        <fullName evidence="2">Uncharacterized protein</fullName>
    </submittedName>
</protein>
<evidence type="ECO:0000313" key="3">
    <source>
        <dbReference type="Proteomes" id="UP000278085"/>
    </source>
</evidence>
<sequence length="277" mass="28430">MSAWKTVASSTTTPLANKTRAPATVGSSPCARAAIAIEALARLPANRARTTVGVGERIKLTYSLGSATWTKTGGTLDNTSGTSVIFDAPDRAATVTVTATGRGCSVTLTFTVIEPSGVRMERASGTNVWHANAIPSVGIRTAIYLLPDTVSFKFIEVSEDDCAGLVTGYFVGTPLDGVSHGTHGAGTWVPVSDTVAGKGAEVLGQDTAQSGHCNFGEPYAAGTFDWPIPWLFRVGAGAQGGFTTVHQRFTINAAGDMTVSKAGANGAAALGDPNSTY</sequence>
<feature type="region of interest" description="Disordered" evidence="1">
    <location>
        <begin position="1"/>
        <end position="25"/>
    </location>
</feature>
<dbReference type="EMBL" id="RXLQ01000017">
    <property type="protein sequence ID" value="RSZ56207.1"/>
    <property type="molecule type" value="Genomic_DNA"/>
</dbReference>
<reference evidence="2 3" key="1">
    <citation type="submission" date="2018-12" db="EMBL/GenBank/DDBJ databases">
        <authorList>
            <person name="Yang E."/>
        </authorList>
    </citation>
    <scope>NUCLEOTIDE SEQUENCE [LARGE SCALE GENOMIC DNA]</scope>
    <source>
        <strain evidence="2 3">SOD</strain>
    </source>
</reference>
<organism evidence="2 3">
    <name type="scientific">Massilia atriviolacea</name>
    <dbReference type="NCBI Taxonomy" id="2495579"/>
    <lineage>
        <taxon>Bacteria</taxon>
        <taxon>Pseudomonadati</taxon>
        <taxon>Pseudomonadota</taxon>
        <taxon>Betaproteobacteria</taxon>
        <taxon>Burkholderiales</taxon>
        <taxon>Oxalobacteraceae</taxon>
        <taxon>Telluria group</taxon>
        <taxon>Massilia</taxon>
    </lineage>
</organism>
<dbReference type="AlphaFoldDB" id="A0A430HFC7"/>
<feature type="compositionally biased region" description="Polar residues" evidence="1">
    <location>
        <begin position="7"/>
        <end position="16"/>
    </location>
</feature>
<gene>
    <name evidence="2" type="ORF">EJB06_25230</name>
</gene>
<dbReference type="Proteomes" id="UP000278085">
    <property type="component" value="Unassembled WGS sequence"/>
</dbReference>
<comment type="caution">
    <text evidence="2">The sequence shown here is derived from an EMBL/GenBank/DDBJ whole genome shotgun (WGS) entry which is preliminary data.</text>
</comment>
<proteinExistence type="predicted"/>
<dbReference type="OrthoDB" id="8773193at2"/>
<dbReference type="RefSeq" id="WP_126076788.1">
    <property type="nucleotide sequence ID" value="NZ_CP051166.1"/>
</dbReference>
<evidence type="ECO:0000256" key="1">
    <source>
        <dbReference type="SAM" id="MobiDB-lite"/>
    </source>
</evidence>
<accession>A0A430HFC7</accession>
<evidence type="ECO:0000313" key="2">
    <source>
        <dbReference type="EMBL" id="RSZ56207.1"/>
    </source>
</evidence>
<name>A0A430HFC7_9BURK</name>
<keyword evidence="3" id="KW-1185">Reference proteome</keyword>